<comment type="caution">
    <text evidence="1">The sequence shown here is derived from an EMBL/GenBank/DDBJ whole genome shotgun (WGS) entry which is preliminary data.</text>
</comment>
<dbReference type="Proteomes" id="UP001153332">
    <property type="component" value="Unassembled WGS sequence"/>
</dbReference>
<protein>
    <submittedName>
        <fullName evidence="1">Uncharacterized protein</fullName>
    </submittedName>
</protein>
<reference evidence="1" key="1">
    <citation type="submission" date="2022-12" db="EMBL/GenBank/DDBJ databases">
        <title>Genome Sequence of Lasiodiplodia mahajangana.</title>
        <authorList>
            <person name="Buettner E."/>
        </authorList>
    </citation>
    <scope>NUCLEOTIDE SEQUENCE</scope>
    <source>
        <strain evidence="1">VT137</strain>
    </source>
</reference>
<keyword evidence="2" id="KW-1185">Reference proteome</keyword>
<organism evidence="1 2">
    <name type="scientific">Lasiodiplodia mahajangana</name>
    <dbReference type="NCBI Taxonomy" id="1108764"/>
    <lineage>
        <taxon>Eukaryota</taxon>
        <taxon>Fungi</taxon>
        <taxon>Dikarya</taxon>
        <taxon>Ascomycota</taxon>
        <taxon>Pezizomycotina</taxon>
        <taxon>Dothideomycetes</taxon>
        <taxon>Dothideomycetes incertae sedis</taxon>
        <taxon>Botryosphaeriales</taxon>
        <taxon>Botryosphaeriaceae</taxon>
        <taxon>Lasiodiplodia</taxon>
    </lineage>
</organism>
<evidence type="ECO:0000313" key="2">
    <source>
        <dbReference type="Proteomes" id="UP001153332"/>
    </source>
</evidence>
<accession>A0ACC2J4D8</accession>
<sequence length="165" mass="18581">MEAIYLAQDEFKKDRGLAKVRAVHNPNYKRHGTKSYVHLLHKYNFEPTKAGPYFWVNRPKQRGLVVEKFRAALGGRVTKERVLVKATSEPEAAHGQVTAEDTQNDMLYLCKVTIGTPPQTLMLDFDTGSADCWVFSSALSSSQEKNHNVFDSKKSSTFESLPSKS</sequence>
<evidence type="ECO:0000313" key="1">
    <source>
        <dbReference type="EMBL" id="KAJ8122343.1"/>
    </source>
</evidence>
<proteinExistence type="predicted"/>
<dbReference type="EMBL" id="JAPUUL010003586">
    <property type="protein sequence ID" value="KAJ8122343.1"/>
    <property type="molecule type" value="Genomic_DNA"/>
</dbReference>
<name>A0ACC2J4D8_9PEZI</name>
<gene>
    <name evidence="1" type="ORF">O1611_g9865</name>
</gene>